<dbReference type="STRING" id="879305.HMPREF9290_0321"/>
<evidence type="ECO:0000256" key="13">
    <source>
        <dbReference type="ARBA" id="ARBA00034808"/>
    </source>
</evidence>
<dbReference type="InterPro" id="IPR014017">
    <property type="entry name" value="DNA_helicase_UvrD-like_C"/>
</dbReference>
<dbReference type="GO" id="GO:0033202">
    <property type="term" value="C:DNA helicase complex"/>
    <property type="evidence" value="ECO:0007669"/>
    <property type="project" value="TreeGrafter"/>
</dbReference>
<dbReference type="PATRIC" id="fig|879305.3.peg.1608"/>
<evidence type="ECO:0000256" key="14">
    <source>
        <dbReference type="ARBA" id="ARBA00048988"/>
    </source>
</evidence>
<dbReference type="CDD" id="cd17932">
    <property type="entry name" value="DEXQc_UvrD"/>
    <property type="match status" value="1"/>
</dbReference>
<keyword evidence="5 15" id="KW-0378">Hydrolase</keyword>
<dbReference type="Pfam" id="PF00580">
    <property type="entry name" value="UvrD-helicase"/>
    <property type="match status" value="1"/>
</dbReference>
<dbReference type="Pfam" id="PF13361">
    <property type="entry name" value="UvrD_C"/>
    <property type="match status" value="1"/>
</dbReference>
<dbReference type="eggNOG" id="COG0210">
    <property type="taxonomic scope" value="Bacteria"/>
</dbReference>
<dbReference type="Proteomes" id="UP000005286">
    <property type="component" value="Unassembled WGS sequence"/>
</dbReference>
<dbReference type="InterPro" id="IPR027417">
    <property type="entry name" value="P-loop_NTPase"/>
</dbReference>
<evidence type="ECO:0000256" key="2">
    <source>
        <dbReference type="ARBA" id="ARBA00022722"/>
    </source>
</evidence>
<evidence type="ECO:0000313" key="18">
    <source>
        <dbReference type="EMBL" id="EGC81384.1"/>
    </source>
</evidence>
<dbReference type="PROSITE" id="PS51198">
    <property type="entry name" value="UVRD_HELICASE_ATP_BIND"/>
    <property type="match status" value="1"/>
</dbReference>
<evidence type="ECO:0000313" key="19">
    <source>
        <dbReference type="Proteomes" id="UP000005286"/>
    </source>
</evidence>
<feature type="binding site" evidence="15">
    <location>
        <begin position="21"/>
        <end position="28"/>
    </location>
    <ligand>
        <name>ATP</name>
        <dbReference type="ChEBI" id="CHEBI:30616"/>
    </ligand>
</feature>
<comment type="catalytic activity">
    <reaction evidence="14">
        <text>ATP + H2O = ADP + phosphate + H(+)</text>
        <dbReference type="Rhea" id="RHEA:13065"/>
        <dbReference type="ChEBI" id="CHEBI:15377"/>
        <dbReference type="ChEBI" id="CHEBI:15378"/>
        <dbReference type="ChEBI" id="CHEBI:30616"/>
        <dbReference type="ChEBI" id="CHEBI:43474"/>
        <dbReference type="ChEBI" id="CHEBI:456216"/>
        <dbReference type="EC" id="5.6.2.4"/>
    </reaction>
</comment>
<dbReference type="Pfam" id="PF12705">
    <property type="entry name" value="PDDEXK_1"/>
    <property type="match status" value="1"/>
</dbReference>
<evidence type="ECO:0000256" key="12">
    <source>
        <dbReference type="ARBA" id="ARBA00034617"/>
    </source>
</evidence>
<evidence type="ECO:0000259" key="17">
    <source>
        <dbReference type="PROSITE" id="PS51217"/>
    </source>
</evidence>
<evidence type="ECO:0000256" key="9">
    <source>
        <dbReference type="ARBA" id="ARBA00023125"/>
    </source>
</evidence>
<keyword evidence="10" id="KW-0234">DNA repair</keyword>
<feature type="domain" description="UvrD-like helicase ATP-binding" evidence="16">
    <location>
        <begin position="1"/>
        <end position="292"/>
    </location>
</feature>
<keyword evidence="8 15" id="KW-0067">ATP-binding</keyword>
<dbReference type="GO" id="GO:0004527">
    <property type="term" value="F:exonuclease activity"/>
    <property type="evidence" value="ECO:0007669"/>
    <property type="project" value="UniProtKB-KW"/>
</dbReference>
<keyword evidence="11" id="KW-0413">Isomerase</keyword>
<dbReference type="InterPro" id="IPR014016">
    <property type="entry name" value="UvrD-like_ATP-bd"/>
</dbReference>
<evidence type="ECO:0000256" key="10">
    <source>
        <dbReference type="ARBA" id="ARBA00023204"/>
    </source>
</evidence>
<comment type="catalytic activity">
    <reaction evidence="12">
        <text>Couples ATP hydrolysis with the unwinding of duplex DNA by translocating in the 3'-5' direction.</text>
        <dbReference type="EC" id="5.6.2.4"/>
    </reaction>
</comment>
<dbReference type="AlphaFoldDB" id="F0GXS6"/>
<keyword evidence="9" id="KW-0238">DNA-binding</keyword>
<evidence type="ECO:0000256" key="15">
    <source>
        <dbReference type="PROSITE-ProRule" id="PRU00560"/>
    </source>
</evidence>
<dbReference type="GO" id="GO:0043138">
    <property type="term" value="F:3'-5' DNA helicase activity"/>
    <property type="evidence" value="ECO:0007669"/>
    <property type="project" value="UniProtKB-EC"/>
</dbReference>
<keyword evidence="2" id="KW-0540">Nuclease</keyword>
<dbReference type="RefSeq" id="WP_004835748.1">
    <property type="nucleotide sequence ID" value="NZ_AEXM01000035.1"/>
</dbReference>
<evidence type="ECO:0000256" key="3">
    <source>
        <dbReference type="ARBA" id="ARBA00022741"/>
    </source>
</evidence>
<dbReference type="EC" id="5.6.2.4" evidence="13"/>
<evidence type="ECO:0000256" key="1">
    <source>
        <dbReference type="ARBA" id="ARBA00009922"/>
    </source>
</evidence>
<dbReference type="GO" id="GO:0005829">
    <property type="term" value="C:cytosol"/>
    <property type="evidence" value="ECO:0007669"/>
    <property type="project" value="TreeGrafter"/>
</dbReference>
<evidence type="ECO:0000256" key="11">
    <source>
        <dbReference type="ARBA" id="ARBA00023235"/>
    </source>
</evidence>
<dbReference type="PROSITE" id="PS51217">
    <property type="entry name" value="UVRD_HELICASE_CTER"/>
    <property type="match status" value="1"/>
</dbReference>
<evidence type="ECO:0000256" key="5">
    <source>
        <dbReference type="ARBA" id="ARBA00022801"/>
    </source>
</evidence>
<dbReference type="InterPro" id="IPR013986">
    <property type="entry name" value="DExx_box_DNA_helicase_dom_sf"/>
</dbReference>
<comment type="caution">
    <text evidence="18">The sequence shown here is derived from an EMBL/GenBank/DDBJ whole genome shotgun (WGS) entry which is preliminary data.</text>
</comment>
<dbReference type="InterPro" id="IPR038726">
    <property type="entry name" value="PDDEXK_AddAB-type"/>
</dbReference>
<dbReference type="InterPro" id="IPR000212">
    <property type="entry name" value="DNA_helicase_UvrD/REP"/>
</dbReference>
<sequence>MRNLGQEKIIKDAKLPAVVLAGPGTGKTHTIVNFVAEGIKKKRFDANKVLITTFTKKAAKELNTRIITKLKYDNIKVDLKDMMIGNFHSLAIDFIKKYRKLDDNFFNLTVIDSYMEEYIIKENLDVFRKIDGFDDLIRKNQVATILDIFQTITNNLVDLEDLRKSSDDRKRIAYDIYMTYEKILNDLGLINFQLILKRFYDLLIDPVIGDEIRENIDLVIIDEYQDTNLIQEEIAFRITKDGNIIVFGDDDQALYSFRGADPRNLLDFSERFYQYSKIKSTTYKLDINYRSNQFIVKKSKDFIDEAKLNDKKDLVSVDNKENTNTIVRARSANISNIVAIVKHLSKEVNLNQIAFLFPSFYNSFPKQLEKGFEKAGIKVINRKSDKYFYRKEVRFFLYILLKYRNINQINVDIDERYMDYYQKKKNAYRKYLASILEDENLRQDKEIDEFIGKITHKEKISEIIYKAIGLKYYKNILRCAGDEEKRVHKNTGKFINLGVDFDEIFAGEDNFYEKFIFSYLYIFYDKNAISEYDEDDSDIDGVNFMTIHQAKGLEFEVVFVSSLNDYPRGDRDKFLDVVRKKTREEIDLDFYRKYYTAFTRAKNLLVLFDNSRDRRIQKFVNSLDTSSRLSTIDFRRENPKREKEILAFTTDIDVYKTCPRKYKFIRKLSYKTYKNESLIFGSRVHALTEYIYSDNFNKEDMGNFLKKNPIYINPVANLLNKAYQVKNSEVNYKTDRNFYILQGSLDLVLSDNTIVDLKTGSFDERTLDKYANQLITYKNLMEENGEKVKETLLYFIEQDKEIRVGARDFDIDEIDRIAKNIIEENFDNKTKDVKACKFCPMKFYCDRA</sequence>
<dbReference type="SUPFAM" id="SSF52540">
    <property type="entry name" value="P-loop containing nucleoside triphosphate hydrolases"/>
    <property type="match status" value="1"/>
</dbReference>
<organism evidence="18 19">
    <name type="scientific">Anaerococcus prevotii ACS-065-V-Col13</name>
    <dbReference type="NCBI Taxonomy" id="879305"/>
    <lineage>
        <taxon>Bacteria</taxon>
        <taxon>Bacillati</taxon>
        <taxon>Bacillota</taxon>
        <taxon>Tissierellia</taxon>
        <taxon>Tissierellales</taxon>
        <taxon>Peptoniphilaceae</taxon>
        <taxon>Anaerococcus</taxon>
    </lineage>
</organism>
<dbReference type="Gene3D" id="3.90.320.10">
    <property type="match status" value="1"/>
</dbReference>
<dbReference type="Gene3D" id="1.10.10.160">
    <property type="match status" value="1"/>
</dbReference>
<dbReference type="GO" id="GO:0005524">
    <property type="term" value="F:ATP binding"/>
    <property type="evidence" value="ECO:0007669"/>
    <property type="project" value="UniProtKB-UniRule"/>
</dbReference>
<keyword evidence="4" id="KW-0227">DNA damage</keyword>
<dbReference type="InterPro" id="IPR011604">
    <property type="entry name" value="PDDEXK-like_dom_sf"/>
</dbReference>
<evidence type="ECO:0000256" key="7">
    <source>
        <dbReference type="ARBA" id="ARBA00022839"/>
    </source>
</evidence>
<dbReference type="eggNOG" id="COG1468">
    <property type="taxonomic scope" value="Bacteria"/>
</dbReference>
<evidence type="ECO:0000256" key="4">
    <source>
        <dbReference type="ARBA" id="ARBA00022763"/>
    </source>
</evidence>
<dbReference type="GO" id="GO:0016887">
    <property type="term" value="F:ATP hydrolysis activity"/>
    <property type="evidence" value="ECO:0007669"/>
    <property type="project" value="RHEA"/>
</dbReference>
<evidence type="ECO:0000256" key="8">
    <source>
        <dbReference type="ARBA" id="ARBA00022840"/>
    </source>
</evidence>
<evidence type="ECO:0000256" key="6">
    <source>
        <dbReference type="ARBA" id="ARBA00022806"/>
    </source>
</evidence>
<reference evidence="18 19" key="1">
    <citation type="submission" date="2011-01" db="EMBL/GenBank/DDBJ databases">
        <authorList>
            <person name="Durkin A.S."/>
            <person name="Madupu R."/>
            <person name="Torralba M."/>
            <person name="Gillis M."/>
            <person name="Methe B."/>
            <person name="Sutton G."/>
            <person name="Nelson K.E."/>
        </authorList>
    </citation>
    <scope>NUCLEOTIDE SEQUENCE [LARGE SCALE GENOMIC DNA]</scope>
    <source>
        <strain evidence="18 19">ACS-065-V-Col13</strain>
    </source>
</reference>
<proteinExistence type="inferred from homology"/>
<keyword evidence="19" id="KW-1185">Reference proteome</keyword>
<keyword evidence="6 15" id="KW-0347">Helicase</keyword>
<accession>F0GXS6</accession>
<evidence type="ECO:0000259" key="16">
    <source>
        <dbReference type="PROSITE" id="PS51198"/>
    </source>
</evidence>
<dbReference type="GO" id="GO:0003677">
    <property type="term" value="F:DNA binding"/>
    <property type="evidence" value="ECO:0007669"/>
    <property type="project" value="UniProtKB-KW"/>
</dbReference>
<protein>
    <recommendedName>
        <fullName evidence="13">DNA 3'-5' helicase</fullName>
        <ecNumber evidence="13">5.6.2.4</ecNumber>
    </recommendedName>
</protein>
<dbReference type="GO" id="GO:0000725">
    <property type="term" value="P:recombinational repair"/>
    <property type="evidence" value="ECO:0007669"/>
    <property type="project" value="TreeGrafter"/>
</dbReference>
<comment type="similarity">
    <text evidence="1">Belongs to the helicase family. UvrD subfamily.</text>
</comment>
<name>F0GXS6_9FIRM</name>
<dbReference type="PANTHER" id="PTHR11070">
    <property type="entry name" value="UVRD / RECB / PCRA DNA HELICASE FAMILY MEMBER"/>
    <property type="match status" value="1"/>
</dbReference>
<keyword evidence="3 15" id="KW-0547">Nucleotide-binding</keyword>
<feature type="domain" description="UvrD-like helicase C-terminal" evidence="17">
    <location>
        <begin position="293"/>
        <end position="552"/>
    </location>
</feature>
<dbReference type="EMBL" id="AEXM01000035">
    <property type="protein sequence ID" value="EGC81384.1"/>
    <property type="molecule type" value="Genomic_DNA"/>
</dbReference>
<dbReference type="PANTHER" id="PTHR11070:SF2">
    <property type="entry name" value="ATP-DEPENDENT DNA HELICASE SRS2"/>
    <property type="match status" value="1"/>
</dbReference>
<keyword evidence="7" id="KW-0269">Exonuclease</keyword>
<dbReference type="Gene3D" id="3.40.50.300">
    <property type="entry name" value="P-loop containing nucleotide triphosphate hydrolases"/>
    <property type="match status" value="3"/>
</dbReference>
<gene>
    <name evidence="18" type="ORF">HMPREF9290_0321</name>
</gene>